<evidence type="ECO:0000256" key="1">
    <source>
        <dbReference type="ARBA" id="ARBA00022679"/>
    </source>
</evidence>
<dbReference type="PANTHER" id="PTHR34069:SF2">
    <property type="entry name" value="BETA-KETOACYL-[ACYL-CARRIER-PROTEIN] SYNTHASE III"/>
    <property type="match status" value="1"/>
</dbReference>
<dbReference type="InterPro" id="IPR013747">
    <property type="entry name" value="ACP_syn_III_C"/>
</dbReference>
<dbReference type="RefSeq" id="WP_397023622.1">
    <property type="nucleotide sequence ID" value="NZ_JBITMB010000006.1"/>
</dbReference>
<reference evidence="4 5" key="1">
    <citation type="submission" date="2024-10" db="EMBL/GenBank/DDBJ databases">
        <title>The Natural Products Discovery Center: Release of the First 8490 Sequenced Strains for Exploring Actinobacteria Biosynthetic Diversity.</title>
        <authorList>
            <person name="Kalkreuter E."/>
            <person name="Kautsar S.A."/>
            <person name="Yang D."/>
            <person name="Bader C.D."/>
            <person name="Teijaro C.N."/>
            <person name="Fluegel L."/>
            <person name="Davis C.M."/>
            <person name="Simpson J.R."/>
            <person name="Lauterbach L."/>
            <person name="Steele A.D."/>
            <person name="Gui C."/>
            <person name="Meng S."/>
            <person name="Li G."/>
            <person name="Viehrig K."/>
            <person name="Ye F."/>
            <person name="Su P."/>
            <person name="Kiefer A.F."/>
            <person name="Nichols A."/>
            <person name="Cepeda A.J."/>
            <person name="Yan W."/>
            <person name="Fan B."/>
            <person name="Jiang Y."/>
            <person name="Adhikari A."/>
            <person name="Zheng C.-J."/>
            <person name="Schuster L."/>
            <person name="Cowan T.M."/>
            <person name="Smanski M.J."/>
            <person name="Chevrette M.G."/>
            <person name="De Carvalho L.P.S."/>
            <person name="Shen B."/>
        </authorList>
    </citation>
    <scope>NUCLEOTIDE SEQUENCE [LARGE SCALE GENOMIC DNA]</scope>
    <source>
        <strain evidence="4 5">NPDC049503</strain>
    </source>
</reference>
<dbReference type="EMBL" id="JBITMB010000006">
    <property type="protein sequence ID" value="MFI7443461.1"/>
    <property type="molecule type" value="Genomic_DNA"/>
</dbReference>
<feature type="domain" description="Beta-ketoacyl-[acyl-carrier-protein] synthase III C-terminal" evidence="3">
    <location>
        <begin position="249"/>
        <end position="339"/>
    </location>
</feature>
<dbReference type="SUPFAM" id="SSF53901">
    <property type="entry name" value="Thiolase-like"/>
    <property type="match status" value="1"/>
</dbReference>
<proteinExistence type="predicted"/>
<accession>A0ABW8A9J0</accession>
<dbReference type="PANTHER" id="PTHR34069">
    <property type="entry name" value="3-OXOACYL-[ACYL-CARRIER-PROTEIN] SYNTHASE 3"/>
    <property type="match status" value="1"/>
</dbReference>
<keyword evidence="2" id="KW-0012">Acyltransferase</keyword>
<gene>
    <name evidence="4" type="ORF">ACIBP5_26120</name>
</gene>
<dbReference type="Proteomes" id="UP001612928">
    <property type="component" value="Unassembled WGS sequence"/>
</dbReference>
<protein>
    <submittedName>
        <fullName evidence="4">Ketoacyl-ACP synthase III family protein</fullName>
    </submittedName>
</protein>
<dbReference type="Pfam" id="PF08541">
    <property type="entry name" value="ACP_syn_III_C"/>
    <property type="match status" value="1"/>
</dbReference>
<comment type="caution">
    <text evidence="4">The sequence shown here is derived from an EMBL/GenBank/DDBJ whole genome shotgun (WGS) entry which is preliminary data.</text>
</comment>
<keyword evidence="1" id="KW-0808">Transferase</keyword>
<evidence type="ECO:0000256" key="2">
    <source>
        <dbReference type="ARBA" id="ARBA00023315"/>
    </source>
</evidence>
<evidence type="ECO:0000313" key="5">
    <source>
        <dbReference type="Proteomes" id="UP001612928"/>
    </source>
</evidence>
<organism evidence="4 5">
    <name type="scientific">Nonomuraea indica</name>
    <dbReference type="NCBI Taxonomy" id="1581193"/>
    <lineage>
        <taxon>Bacteria</taxon>
        <taxon>Bacillati</taxon>
        <taxon>Actinomycetota</taxon>
        <taxon>Actinomycetes</taxon>
        <taxon>Streptosporangiales</taxon>
        <taxon>Streptosporangiaceae</taxon>
        <taxon>Nonomuraea</taxon>
    </lineage>
</organism>
<evidence type="ECO:0000313" key="4">
    <source>
        <dbReference type="EMBL" id="MFI7443461.1"/>
    </source>
</evidence>
<evidence type="ECO:0000259" key="3">
    <source>
        <dbReference type="Pfam" id="PF08541"/>
    </source>
</evidence>
<keyword evidence="5" id="KW-1185">Reference proteome</keyword>
<dbReference type="InterPro" id="IPR016039">
    <property type="entry name" value="Thiolase-like"/>
</dbReference>
<dbReference type="CDD" id="cd00827">
    <property type="entry name" value="init_cond_enzymes"/>
    <property type="match status" value="1"/>
</dbReference>
<dbReference type="Gene3D" id="3.40.47.10">
    <property type="match status" value="2"/>
</dbReference>
<name>A0ABW8A9J0_9ACTN</name>
<sequence>MRIPDVFVGGLGVFVPEVVSVREAVDKGWCSAEEAAVHGMSGAAVAGEVPAPEMALRAARAALEAAGGRAAEVGLLLYCDVWHQGPDGWLPQYFLQRHLVGGDALAVELHQGCNGVFSALELAGPYLGVAPAGRPDALVVAADNFGTPRFDRWRSAPTVFGDAASAMVLTRRPGIAQVLSVGSAAVPELEEGGRYGEPMFPPGATTGAPVDWIARDEAFGKVAETSSELRIAWIMVQKTMMQLIGRVVAEAGVRFEDLAYAALTNLAPDAIEHRWMEILRMPMSRSTWDFGRTIGHLGASDPLVSLHHLLETGKVGPGDHVLLGGIGSGVTISCAVVRILDRWG</sequence>